<comment type="caution">
    <text evidence="1">The sequence shown here is derived from an EMBL/GenBank/DDBJ whole genome shotgun (WGS) entry which is preliminary data.</text>
</comment>
<feature type="non-terminal residue" evidence="1">
    <location>
        <position position="1"/>
    </location>
</feature>
<dbReference type="SUPFAM" id="SSF51161">
    <property type="entry name" value="Trimeric LpxA-like enzymes"/>
    <property type="match status" value="1"/>
</dbReference>
<evidence type="ECO:0000313" key="2">
    <source>
        <dbReference type="Proteomes" id="UP001597024"/>
    </source>
</evidence>
<organism evidence="1 2">
    <name type="scientific">Streptosporangium algeriense</name>
    <dbReference type="NCBI Taxonomy" id="1682748"/>
    <lineage>
        <taxon>Bacteria</taxon>
        <taxon>Bacillati</taxon>
        <taxon>Actinomycetota</taxon>
        <taxon>Actinomycetes</taxon>
        <taxon>Streptosporangiales</taxon>
        <taxon>Streptosporangiaceae</taxon>
        <taxon>Streptosporangium</taxon>
    </lineage>
</organism>
<protein>
    <submittedName>
        <fullName evidence="1">Amino acid adenylation protein</fullName>
    </submittedName>
</protein>
<keyword evidence="2" id="KW-1185">Reference proteome</keyword>
<proteinExistence type="predicted"/>
<dbReference type="InterPro" id="IPR011004">
    <property type="entry name" value="Trimer_LpxA-like_sf"/>
</dbReference>
<gene>
    <name evidence="1" type="ORF">ACFQ08_25410</name>
</gene>
<name>A0ABW3DXW2_9ACTN</name>
<reference evidence="2" key="1">
    <citation type="journal article" date="2019" name="Int. J. Syst. Evol. Microbiol.">
        <title>The Global Catalogue of Microorganisms (GCM) 10K type strain sequencing project: providing services to taxonomists for standard genome sequencing and annotation.</title>
        <authorList>
            <consortium name="The Broad Institute Genomics Platform"/>
            <consortium name="The Broad Institute Genome Sequencing Center for Infectious Disease"/>
            <person name="Wu L."/>
            <person name="Ma J."/>
        </authorList>
    </citation>
    <scope>NUCLEOTIDE SEQUENCE [LARGE SCALE GENOMIC DNA]</scope>
    <source>
        <strain evidence="2">CCUG 62974</strain>
    </source>
</reference>
<dbReference type="Gene3D" id="2.160.10.10">
    <property type="entry name" value="Hexapeptide repeat proteins"/>
    <property type="match status" value="1"/>
</dbReference>
<evidence type="ECO:0000313" key="1">
    <source>
        <dbReference type="EMBL" id="MFD0887892.1"/>
    </source>
</evidence>
<sequence length="169" mass="18648">VAAFTTVAKWVLLGRITVGDRPLWSSFVWRNELADNFTEVLAAPWFARMWLGTAPLNLWLRSMGARVGRGVWCETYWLPEIDLVTLGDGVSVNRGCVLQTHLFHDRVMSIDTVVLRDGATLGPHGVVLPAATIGENTTVGPASLVMRGESVPRATRWFGNPIAAWHKRA</sequence>
<dbReference type="Proteomes" id="UP001597024">
    <property type="component" value="Unassembled WGS sequence"/>
</dbReference>
<accession>A0ABW3DXW2</accession>
<dbReference type="EMBL" id="JBHTHX010001103">
    <property type="protein sequence ID" value="MFD0887892.1"/>
    <property type="molecule type" value="Genomic_DNA"/>
</dbReference>